<feature type="chain" id="PRO_5045466835" description="Non-homologous end joining protein Ku" evidence="4">
    <location>
        <begin position="29"/>
        <end position="312"/>
    </location>
</feature>
<feature type="region of interest" description="Disordered" evidence="3">
    <location>
        <begin position="255"/>
        <end position="312"/>
    </location>
</feature>
<dbReference type="CDD" id="cd00789">
    <property type="entry name" value="KU_like"/>
    <property type="match status" value="1"/>
</dbReference>
<feature type="signal peptide" evidence="4">
    <location>
        <begin position="1"/>
        <end position="28"/>
    </location>
</feature>
<dbReference type="RefSeq" id="WP_407340746.1">
    <property type="nucleotide sequence ID" value="NZ_CP136862.1"/>
</dbReference>
<dbReference type="Gene3D" id="2.40.290.10">
    <property type="match status" value="1"/>
</dbReference>
<name>A0ABZ0HWK8_9HYPH</name>
<organism evidence="6 7">
    <name type="scientific">Methylocapsa polymorpha</name>
    <dbReference type="NCBI Taxonomy" id="3080828"/>
    <lineage>
        <taxon>Bacteria</taxon>
        <taxon>Pseudomonadati</taxon>
        <taxon>Pseudomonadota</taxon>
        <taxon>Alphaproteobacteria</taxon>
        <taxon>Hyphomicrobiales</taxon>
        <taxon>Beijerinckiaceae</taxon>
        <taxon>Methylocapsa</taxon>
    </lineage>
</organism>
<evidence type="ECO:0000313" key="6">
    <source>
        <dbReference type="EMBL" id="WOJ91157.1"/>
    </source>
</evidence>
<dbReference type="PANTHER" id="PTHR41251:SF1">
    <property type="entry name" value="NON-HOMOLOGOUS END JOINING PROTEIN KU"/>
    <property type="match status" value="1"/>
</dbReference>
<dbReference type="EMBL" id="CP136862">
    <property type="protein sequence ID" value="WOJ91157.1"/>
    <property type="molecule type" value="Genomic_DNA"/>
</dbReference>
<evidence type="ECO:0000256" key="4">
    <source>
        <dbReference type="SAM" id="SignalP"/>
    </source>
</evidence>
<dbReference type="HAMAP" id="MF_01875">
    <property type="entry name" value="Prokaryotic_Ku"/>
    <property type="match status" value="1"/>
</dbReference>
<proteinExistence type="inferred from homology"/>
<keyword evidence="4" id="KW-0732">Signal</keyword>
<dbReference type="SUPFAM" id="SSF100939">
    <property type="entry name" value="SPOC domain-like"/>
    <property type="match status" value="1"/>
</dbReference>
<accession>A0ABZ0HWK8</accession>
<comment type="subunit">
    <text evidence="2">Homodimer. Interacts with LigD.</text>
</comment>
<evidence type="ECO:0000256" key="2">
    <source>
        <dbReference type="HAMAP-Rule" id="MF_01875"/>
    </source>
</evidence>
<evidence type="ECO:0000256" key="1">
    <source>
        <dbReference type="ARBA" id="ARBA00023125"/>
    </source>
</evidence>
<dbReference type="SMART" id="SM00559">
    <property type="entry name" value="Ku78"/>
    <property type="match status" value="1"/>
</dbReference>
<dbReference type="PIRSF" id="PIRSF006493">
    <property type="entry name" value="Prok_Ku"/>
    <property type="match status" value="1"/>
</dbReference>
<keyword evidence="2" id="KW-0227">DNA damage</keyword>
<dbReference type="Pfam" id="PF02735">
    <property type="entry name" value="Ku"/>
    <property type="match status" value="1"/>
</dbReference>
<evidence type="ECO:0000256" key="3">
    <source>
        <dbReference type="SAM" id="MobiDB-lite"/>
    </source>
</evidence>
<comment type="similarity">
    <text evidence="2">Belongs to the prokaryotic Ku family.</text>
</comment>
<protein>
    <recommendedName>
        <fullName evidence="2">Non-homologous end joining protein Ku</fullName>
    </recommendedName>
</protein>
<keyword evidence="7" id="KW-1185">Reference proteome</keyword>
<comment type="function">
    <text evidence="2">With LigD forms a non-homologous end joining (NHEJ) DNA repair enzyme, which repairs dsDNA breaks with reduced fidelity. Binds linear dsDNA with 5'- and 3'- overhangs but not closed circular dsDNA nor ssDNA. Recruits and stimulates the ligase activity of LigD.</text>
</comment>
<feature type="domain" description="Ku" evidence="5">
    <location>
        <begin position="55"/>
        <end position="188"/>
    </location>
</feature>
<feature type="compositionally biased region" description="Basic and acidic residues" evidence="3">
    <location>
        <begin position="284"/>
        <end position="295"/>
    </location>
</feature>
<dbReference type="InterPro" id="IPR016194">
    <property type="entry name" value="SPOC-like_C_dom_sf"/>
</dbReference>
<evidence type="ECO:0000259" key="5">
    <source>
        <dbReference type="SMART" id="SM00559"/>
    </source>
</evidence>
<keyword evidence="2" id="KW-0233">DNA recombination</keyword>
<evidence type="ECO:0000313" key="7">
    <source>
        <dbReference type="Proteomes" id="UP001626536"/>
    </source>
</evidence>
<feature type="compositionally biased region" description="Basic and acidic residues" evidence="3">
    <location>
        <begin position="261"/>
        <end position="274"/>
    </location>
</feature>
<dbReference type="InterPro" id="IPR006164">
    <property type="entry name" value="DNA_bd_Ku70/Ku80"/>
</dbReference>
<gene>
    <name evidence="2" type="primary">ku</name>
    <name evidence="6" type="ORF">RZS28_07740</name>
</gene>
<keyword evidence="2" id="KW-0234">DNA repair</keyword>
<dbReference type="InterPro" id="IPR009187">
    <property type="entry name" value="Prok_Ku"/>
</dbReference>
<dbReference type="PANTHER" id="PTHR41251">
    <property type="entry name" value="NON-HOMOLOGOUS END JOINING PROTEIN KU"/>
    <property type="match status" value="1"/>
</dbReference>
<keyword evidence="1 2" id="KW-0238">DNA-binding</keyword>
<reference evidence="6 7" key="1">
    <citation type="submission" date="2023-10" db="EMBL/GenBank/DDBJ databases">
        <title>Novel methanotroph of the genus Methylocapsa from a subarctic wetland.</title>
        <authorList>
            <person name="Belova S.E."/>
            <person name="Oshkin I.Y."/>
            <person name="Miroshnikov K."/>
            <person name="Dedysh S.N."/>
        </authorList>
    </citation>
    <scope>NUCLEOTIDE SEQUENCE [LARGE SCALE GENOMIC DNA]</scope>
    <source>
        <strain evidence="6 7">RX1</strain>
    </source>
</reference>
<dbReference type="Proteomes" id="UP001626536">
    <property type="component" value="Chromosome"/>
</dbReference>
<sequence>MPPRSNWKGYLKLSLVSCPVALFPATSASEKVSFHLLNAATGNRLKQQYVDAETGAIVERQDRLKGYEIAKSDYVVVSDEELDKIEIESSHTIDIESFTPRSEVDPVYYDNHYFLAPDDKVGEEAFAVIRDAMRKRDVVGIARVVLYGRERMLVLEPRSKGLMGVTLHYDYEVRDDAAYFDAVPNIEIGKEMLELASHIIDTKMARFDPSKFKDRYQEAVVDLVRSKQAGRPAQIPHAPAPSNVVNLMDALRRSLGSENAAPEKRREKKEKSADESASAKAKAAAREPARREPTRKASTKGAAGKGRIRKAS</sequence>
<dbReference type="NCBIfam" id="TIGR02772">
    <property type="entry name" value="Ku_bact"/>
    <property type="match status" value="1"/>
</dbReference>